<comment type="similarity">
    <text evidence="3 11">Belongs to the NadD family.</text>
</comment>
<proteinExistence type="inferred from homology"/>
<gene>
    <name evidence="11 13" type="primary">nadD</name>
    <name evidence="13" type="ORF">FNU76_13100</name>
</gene>
<dbReference type="UniPathway" id="UPA00253">
    <property type="reaction ID" value="UER00332"/>
</dbReference>
<dbReference type="NCBIfam" id="NF000840">
    <property type="entry name" value="PRK00071.1-3"/>
    <property type="match status" value="1"/>
</dbReference>
<name>A0A516SGG2_9NEIS</name>
<dbReference type="InterPro" id="IPR005248">
    <property type="entry name" value="NadD/NMNAT"/>
</dbReference>
<protein>
    <recommendedName>
        <fullName evidence="11">Probable nicotinate-nucleotide adenylyltransferase</fullName>
        <ecNumber evidence="11">2.7.7.18</ecNumber>
    </recommendedName>
    <alternativeName>
        <fullName evidence="11">Deamido-NAD(+) diphosphorylase</fullName>
    </alternativeName>
    <alternativeName>
        <fullName evidence="11">Deamido-NAD(+) pyrophosphorylase</fullName>
    </alternativeName>
    <alternativeName>
        <fullName evidence="11">Nicotinate mononucleotide adenylyltransferase</fullName>
        <shortName evidence="11">NaMN adenylyltransferase</shortName>
    </alternativeName>
</protein>
<comment type="pathway">
    <text evidence="2 11">Cofactor biosynthesis; NAD(+) biosynthesis; deamido-NAD(+) from nicotinate D-ribonucleotide: step 1/1.</text>
</comment>
<evidence type="ECO:0000256" key="11">
    <source>
        <dbReference type="HAMAP-Rule" id="MF_00244"/>
    </source>
</evidence>
<evidence type="ECO:0000313" key="14">
    <source>
        <dbReference type="Proteomes" id="UP000317550"/>
    </source>
</evidence>
<evidence type="ECO:0000256" key="7">
    <source>
        <dbReference type="ARBA" id="ARBA00022741"/>
    </source>
</evidence>
<dbReference type="GO" id="GO:0004515">
    <property type="term" value="F:nicotinate-nucleotide adenylyltransferase activity"/>
    <property type="evidence" value="ECO:0007669"/>
    <property type="project" value="UniProtKB-UniRule"/>
</dbReference>
<keyword evidence="8 11" id="KW-0067">ATP-binding</keyword>
<evidence type="ECO:0000256" key="3">
    <source>
        <dbReference type="ARBA" id="ARBA00009014"/>
    </source>
</evidence>
<comment type="catalytic activity">
    <reaction evidence="10 11">
        <text>nicotinate beta-D-ribonucleotide + ATP + H(+) = deamido-NAD(+) + diphosphate</text>
        <dbReference type="Rhea" id="RHEA:22860"/>
        <dbReference type="ChEBI" id="CHEBI:15378"/>
        <dbReference type="ChEBI" id="CHEBI:30616"/>
        <dbReference type="ChEBI" id="CHEBI:33019"/>
        <dbReference type="ChEBI" id="CHEBI:57502"/>
        <dbReference type="ChEBI" id="CHEBI:58437"/>
        <dbReference type="EC" id="2.7.7.18"/>
    </reaction>
</comment>
<organism evidence="13 14">
    <name type="scientific">Chitinimonas arctica</name>
    <dbReference type="NCBI Taxonomy" id="2594795"/>
    <lineage>
        <taxon>Bacteria</taxon>
        <taxon>Pseudomonadati</taxon>
        <taxon>Pseudomonadota</taxon>
        <taxon>Betaproteobacteria</taxon>
        <taxon>Neisseriales</taxon>
        <taxon>Chitinibacteraceae</taxon>
        <taxon>Chitinimonas</taxon>
    </lineage>
</organism>
<evidence type="ECO:0000256" key="6">
    <source>
        <dbReference type="ARBA" id="ARBA00022695"/>
    </source>
</evidence>
<dbReference type="Proteomes" id="UP000317550">
    <property type="component" value="Chromosome"/>
</dbReference>
<keyword evidence="5 11" id="KW-0808">Transferase</keyword>
<dbReference type="NCBIfam" id="TIGR00125">
    <property type="entry name" value="cyt_tran_rel"/>
    <property type="match status" value="1"/>
</dbReference>
<evidence type="ECO:0000256" key="5">
    <source>
        <dbReference type="ARBA" id="ARBA00022679"/>
    </source>
</evidence>
<dbReference type="RefSeq" id="WP_144278615.1">
    <property type="nucleotide sequence ID" value="NZ_CP041730.1"/>
</dbReference>
<dbReference type="CDD" id="cd02165">
    <property type="entry name" value="NMNAT"/>
    <property type="match status" value="1"/>
</dbReference>
<evidence type="ECO:0000256" key="4">
    <source>
        <dbReference type="ARBA" id="ARBA00022642"/>
    </source>
</evidence>
<dbReference type="OrthoDB" id="5295945at2"/>
<evidence type="ECO:0000256" key="8">
    <source>
        <dbReference type="ARBA" id="ARBA00022840"/>
    </source>
</evidence>
<dbReference type="NCBIfam" id="TIGR00482">
    <property type="entry name" value="nicotinate (nicotinamide) nucleotide adenylyltransferase"/>
    <property type="match status" value="1"/>
</dbReference>
<evidence type="ECO:0000256" key="10">
    <source>
        <dbReference type="ARBA" id="ARBA00048721"/>
    </source>
</evidence>
<dbReference type="Pfam" id="PF01467">
    <property type="entry name" value="CTP_transf_like"/>
    <property type="match status" value="1"/>
</dbReference>
<comment type="function">
    <text evidence="1 11">Catalyzes the reversible adenylation of nicotinate mononucleotide (NaMN) to nicotinic acid adenine dinucleotide (NaAD).</text>
</comment>
<dbReference type="HAMAP" id="MF_00244">
    <property type="entry name" value="NaMN_adenylyltr"/>
    <property type="match status" value="1"/>
</dbReference>
<dbReference type="PANTHER" id="PTHR39321:SF3">
    <property type="entry name" value="PHOSPHOPANTETHEINE ADENYLYLTRANSFERASE"/>
    <property type="match status" value="1"/>
</dbReference>
<reference evidence="14" key="1">
    <citation type="submission" date="2019-07" db="EMBL/GenBank/DDBJ databases">
        <title>Chitinimonas sp. nov., isolated from Ny-Alesund, arctica soil.</title>
        <authorList>
            <person name="Xu Q."/>
            <person name="Peng F."/>
        </authorList>
    </citation>
    <scope>NUCLEOTIDE SEQUENCE [LARGE SCALE GENOMIC DNA]</scope>
    <source>
        <strain evidence="14">R3-44</strain>
    </source>
</reference>
<dbReference type="KEGG" id="cari:FNU76_13100"/>
<evidence type="ECO:0000259" key="12">
    <source>
        <dbReference type="Pfam" id="PF01467"/>
    </source>
</evidence>
<evidence type="ECO:0000313" key="13">
    <source>
        <dbReference type="EMBL" id="QDQ27222.1"/>
    </source>
</evidence>
<keyword evidence="6 11" id="KW-0548">Nucleotidyltransferase</keyword>
<dbReference type="PANTHER" id="PTHR39321">
    <property type="entry name" value="NICOTINATE-NUCLEOTIDE ADENYLYLTRANSFERASE-RELATED"/>
    <property type="match status" value="1"/>
</dbReference>
<dbReference type="EMBL" id="CP041730">
    <property type="protein sequence ID" value="QDQ27222.1"/>
    <property type="molecule type" value="Genomic_DNA"/>
</dbReference>
<accession>A0A516SGG2</accession>
<dbReference type="EC" id="2.7.7.18" evidence="11"/>
<feature type="domain" description="Cytidyltransferase-like" evidence="12">
    <location>
        <begin position="6"/>
        <end position="188"/>
    </location>
</feature>
<keyword evidence="4 11" id="KW-0662">Pyridine nucleotide biosynthesis</keyword>
<evidence type="ECO:0000256" key="1">
    <source>
        <dbReference type="ARBA" id="ARBA00002324"/>
    </source>
</evidence>
<dbReference type="NCBIfam" id="NF000839">
    <property type="entry name" value="PRK00071.1-1"/>
    <property type="match status" value="1"/>
</dbReference>
<keyword evidence="7 11" id="KW-0547">Nucleotide-binding</keyword>
<dbReference type="GO" id="GO:0009435">
    <property type="term" value="P:NAD+ biosynthetic process"/>
    <property type="evidence" value="ECO:0007669"/>
    <property type="project" value="UniProtKB-UniRule"/>
</dbReference>
<dbReference type="SUPFAM" id="SSF52374">
    <property type="entry name" value="Nucleotidylyl transferase"/>
    <property type="match status" value="1"/>
</dbReference>
<keyword evidence="9 11" id="KW-0520">NAD</keyword>
<dbReference type="GO" id="GO:0005524">
    <property type="term" value="F:ATP binding"/>
    <property type="evidence" value="ECO:0007669"/>
    <property type="project" value="UniProtKB-KW"/>
</dbReference>
<dbReference type="AlphaFoldDB" id="A0A516SGG2"/>
<evidence type="ECO:0000256" key="9">
    <source>
        <dbReference type="ARBA" id="ARBA00023027"/>
    </source>
</evidence>
<sequence>MAGTGLFGGTFDPIHYGHLRIAEEFADALALDQVRLMPTANPPHRSGALASNAQRLEMVRLAIADNPRLAADDRELRRDGTCYTIDTLSEMRAALGPSAPLAWLIGADSFLSLDRWHRWRELFDLGCLAVACRPGFELAHWKEVAAPALVKEVLPRIQTLSVTGQVELGTIRLLPTTPLAISSTAIRAQLANGHSARYLVPDAVLDYAGRHLFYRI</sequence>
<keyword evidence="14" id="KW-1185">Reference proteome</keyword>
<dbReference type="Gene3D" id="3.40.50.620">
    <property type="entry name" value="HUPs"/>
    <property type="match status" value="1"/>
</dbReference>
<dbReference type="InterPro" id="IPR004821">
    <property type="entry name" value="Cyt_trans-like"/>
</dbReference>
<dbReference type="InterPro" id="IPR014729">
    <property type="entry name" value="Rossmann-like_a/b/a_fold"/>
</dbReference>
<evidence type="ECO:0000256" key="2">
    <source>
        <dbReference type="ARBA" id="ARBA00005019"/>
    </source>
</evidence>